<dbReference type="Gene3D" id="3.75.10.10">
    <property type="entry name" value="L-arginine/glycine Amidinotransferase, Chain A"/>
    <property type="match status" value="1"/>
</dbReference>
<dbReference type="PANTHER" id="PTHR43224:SF1">
    <property type="entry name" value="AMIDINOTRANSFERASE"/>
    <property type="match status" value="1"/>
</dbReference>
<dbReference type="PANTHER" id="PTHR43224">
    <property type="entry name" value="AMIDINOTRANSFERASE"/>
    <property type="match status" value="1"/>
</dbReference>
<evidence type="ECO:0000313" key="2">
    <source>
        <dbReference type="Proteomes" id="UP001156666"/>
    </source>
</evidence>
<dbReference type="NCBIfam" id="NF046062">
    <property type="entry name" value="citrull_CtlX"/>
    <property type="match status" value="1"/>
</dbReference>
<dbReference type="SUPFAM" id="SSF55909">
    <property type="entry name" value="Pentein"/>
    <property type="match status" value="1"/>
</dbReference>
<organism evidence="1 2">
    <name type="scientific">Portibacter lacus</name>
    <dbReference type="NCBI Taxonomy" id="1099794"/>
    <lineage>
        <taxon>Bacteria</taxon>
        <taxon>Pseudomonadati</taxon>
        <taxon>Bacteroidota</taxon>
        <taxon>Saprospiria</taxon>
        <taxon>Saprospirales</taxon>
        <taxon>Haliscomenobacteraceae</taxon>
        <taxon>Portibacter</taxon>
    </lineage>
</organism>
<name>A0AA37WGZ3_9BACT</name>
<evidence type="ECO:0008006" key="3">
    <source>
        <dbReference type="Google" id="ProtNLM"/>
    </source>
</evidence>
<dbReference type="Pfam" id="PF19420">
    <property type="entry name" value="DDAH_eukar"/>
    <property type="match status" value="1"/>
</dbReference>
<dbReference type="RefSeq" id="WP_235293664.1">
    <property type="nucleotide sequence ID" value="NZ_BSOH01000020.1"/>
</dbReference>
<dbReference type="AlphaFoldDB" id="A0AA37WGZ3"/>
<protein>
    <recommendedName>
        <fullName evidence="3">Amidinotransferase</fullName>
    </recommendedName>
</protein>
<dbReference type="EMBL" id="BSOH01000020">
    <property type="protein sequence ID" value="GLR18300.1"/>
    <property type="molecule type" value="Genomic_DNA"/>
</dbReference>
<dbReference type="PIRSF" id="PIRSF028188">
    <property type="entry name" value="Amdntrnsf_FN0238"/>
    <property type="match status" value="1"/>
</dbReference>
<dbReference type="InterPro" id="IPR014541">
    <property type="entry name" value="Amdntrnsf_FN0238"/>
</dbReference>
<gene>
    <name evidence="1" type="ORF">GCM10007940_29160</name>
</gene>
<evidence type="ECO:0000313" key="1">
    <source>
        <dbReference type="EMBL" id="GLR18300.1"/>
    </source>
</evidence>
<comment type="caution">
    <text evidence="1">The sequence shown here is derived from an EMBL/GenBank/DDBJ whole genome shotgun (WGS) entry which is preliminary data.</text>
</comment>
<reference evidence="1" key="1">
    <citation type="journal article" date="2014" name="Int. J. Syst. Evol. Microbiol.">
        <title>Complete genome sequence of Corynebacterium casei LMG S-19264T (=DSM 44701T), isolated from a smear-ripened cheese.</title>
        <authorList>
            <consortium name="US DOE Joint Genome Institute (JGI-PGF)"/>
            <person name="Walter F."/>
            <person name="Albersmeier A."/>
            <person name="Kalinowski J."/>
            <person name="Ruckert C."/>
        </authorList>
    </citation>
    <scope>NUCLEOTIDE SEQUENCE</scope>
    <source>
        <strain evidence="1">NBRC 108769</strain>
    </source>
</reference>
<dbReference type="Proteomes" id="UP001156666">
    <property type="component" value="Unassembled WGS sequence"/>
</dbReference>
<proteinExistence type="predicted"/>
<reference evidence="1" key="2">
    <citation type="submission" date="2023-01" db="EMBL/GenBank/DDBJ databases">
        <title>Draft genome sequence of Portibacter lacus strain NBRC 108769.</title>
        <authorList>
            <person name="Sun Q."/>
            <person name="Mori K."/>
        </authorList>
    </citation>
    <scope>NUCLEOTIDE SEQUENCE</scope>
    <source>
        <strain evidence="1">NBRC 108769</strain>
    </source>
</reference>
<accession>A0AA37WGZ3</accession>
<keyword evidence="2" id="KW-1185">Reference proteome</keyword>
<sequence length="303" mass="35427">METITDKVFMVRPAHFGFNHETAENNAFQDNSGVQSQEEISEMAKVEFDGLVEKLREKGIEVIVYEDSDNPVKKDAIFPNNWISTHRGEVLITYPMFAESRRTERREDIINDLKEKFSYHRQYFFEHYESENKFLEGTGSMILDRDNRIIYACLSERTNVELLEKFSILMNYKKVFFYAKDDNGLEIYHTNVMMALGEEYAIICLDTIKDEREKKEVVDHLKGSEKEIIEISENQMNHFAGNMLEVKNKEGYHYLVMSEQAYKSLNQSQISKIENHSQIIHAPLYTIEKYGGGSARCMIAELF</sequence>